<protein>
    <submittedName>
        <fullName evidence="1">Uncharacterized protein</fullName>
    </submittedName>
</protein>
<organism evidence="1 2">
    <name type="scientific">Senna tora</name>
    <dbReference type="NCBI Taxonomy" id="362788"/>
    <lineage>
        <taxon>Eukaryota</taxon>
        <taxon>Viridiplantae</taxon>
        <taxon>Streptophyta</taxon>
        <taxon>Embryophyta</taxon>
        <taxon>Tracheophyta</taxon>
        <taxon>Spermatophyta</taxon>
        <taxon>Magnoliopsida</taxon>
        <taxon>eudicotyledons</taxon>
        <taxon>Gunneridae</taxon>
        <taxon>Pentapetalae</taxon>
        <taxon>rosids</taxon>
        <taxon>fabids</taxon>
        <taxon>Fabales</taxon>
        <taxon>Fabaceae</taxon>
        <taxon>Caesalpinioideae</taxon>
        <taxon>Cassia clade</taxon>
        <taxon>Senna</taxon>
    </lineage>
</organism>
<gene>
    <name evidence="1" type="ORF">G2W53_040193</name>
</gene>
<name>A0A834SQN1_9FABA</name>
<comment type="caution">
    <text evidence="1">The sequence shown here is derived from an EMBL/GenBank/DDBJ whole genome shotgun (WGS) entry which is preliminary data.</text>
</comment>
<sequence>MVLVIARKKYKFKRVVAQVSQSDRFALYLGIRLDLMLEWARDRMEELKKYKFKRVVAQVSQKIASRVFGIRVDLMLDGACDRMEELKKYKFKRVCTSESNLRFALYLESDGFNVEWARDHGSSVDCDGVRAGTRVGVTVGPENELSVGAGAGATTFDSLWDILNLFDLPISLQMNHLKCITLVLKHNISSNY</sequence>
<dbReference type="EMBL" id="JAAIUW010000012">
    <property type="protein sequence ID" value="KAF7808032.1"/>
    <property type="molecule type" value="Genomic_DNA"/>
</dbReference>
<dbReference type="AlphaFoldDB" id="A0A834SQN1"/>
<proteinExistence type="predicted"/>
<evidence type="ECO:0000313" key="1">
    <source>
        <dbReference type="EMBL" id="KAF7808032.1"/>
    </source>
</evidence>
<accession>A0A834SQN1</accession>
<reference evidence="1" key="1">
    <citation type="submission" date="2020-09" db="EMBL/GenBank/DDBJ databases">
        <title>Genome-Enabled Discovery of Anthraquinone Biosynthesis in Senna tora.</title>
        <authorList>
            <person name="Kang S.-H."/>
            <person name="Pandey R.P."/>
            <person name="Lee C.-M."/>
            <person name="Sim J.-S."/>
            <person name="Jeong J.-T."/>
            <person name="Choi B.-S."/>
            <person name="Jung M."/>
            <person name="Ginzburg D."/>
            <person name="Zhao K."/>
            <person name="Won S.Y."/>
            <person name="Oh T.-J."/>
            <person name="Yu Y."/>
            <person name="Kim N.-H."/>
            <person name="Lee O.R."/>
            <person name="Lee T.-H."/>
            <person name="Bashyal P."/>
            <person name="Kim T.-S."/>
            <person name="Lee W.-H."/>
            <person name="Kawkins C."/>
            <person name="Kim C.-K."/>
            <person name="Kim J.S."/>
            <person name="Ahn B.O."/>
            <person name="Rhee S.Y."/>
            <person name="Sohng J.K."/>
        </authorList>
    </citation>
    <scope>NUCLEOTIDE SEQUENCE</scope>
    <source>
        <tissue evidence="1">Leaf</tissue>
    </source>
</reference>
<keyword evidence="2" id="KW-1185">Reference proteome</keyword>
<dbReference type="Proteomes" id="UP000634136">
    <property type="component" value="Unassembled WGS sequence"/>
</dbReference>
<evidence type="ECO:0000313" key="2">
    <source>
        <dbReference type="Proteomes" id="UP000634136"/>
    </source>
</evidence>